<dbReference type="SUPFAM" id="SSF55174">
    <property type="entry name" value="Alpha-L RNA-binding motif"/>
    <property type="match status" value="1"/>
</dbReference>
<dbReference type="Gene3D" id="3.10.290.10">
    <property type="entry name" value="RNA-binding S4 domain"/>
    <property type="match status" value="1"/>
</dbReference>
<evidence type="ECO:0000313" key="5">
    <source>
        <dbReference type="Proteomes" id="UP001208938"/>
    </source>
</evidence>
<evidence type="ECO:0000256" key="2">
    <source>
        <dbReference type="SAM" id="MobiDB-lite"/>
    </source>
</evidence>
<comment type="caution">
    <text evidence="4">The sequence shown here is derived from an EMBL/GenBank/DDBJ whole genome shotgun (WGS) entry which is preliminary data.</text>
</comment>
<dbReference type="InterPro" id="IPR036986">
    <property type="entry name" value="S4_RNA-bd_sf"/>
</dbReference>
<protein>
    <submittedName>
        <fullName evidence="4">RNA-binding S4 domain-containing protein</fullName>
    </submittedName>
</protein>
<dbReference type="PROSITE" id="PS50889">
    <property type="entry name" value="S4"/>
    <property type="match status" value="1"/>
</dbReference>
<feature type="compositionally biased region" description="Basic and acidic residues" evidence="2">
    <location>
        <begin position="103"/>
        <end position="117"/>
    </location>
</feature>
<dbReference type="CDD" id="cd00165">
    <property type="entry name" value="S4"/>
    <property type="match status" value="1"/>
</dbReference>
<name>A0ABT3H2H8_9RHOB</name>
<accession>A0ABT3H2H8</accession>
<dbReference type="RefSeq" id="WP_264506869.1">
    <property type="nucleotide sequence ID" value="NZ_JAPDFL010000001.1"/>
</dbReference>
<keyword evidence="5" id="KW-1185">Reference proteome</keyword>
<evidence type="ECO:0000256" key="1">
    <source>
        <dbReference type="PROSITE-ProRule" id="PRU00182"/>
    </source>
</evidence>
<dbReference type="Pfam" id="PF01479">
    <property type="entry name" value="S4"/>
    <property type="match status" value="1"/>
</dbReference>
<dbReference type="Proteomes" id="UP001208938">
    <property type="component" value="Unassembled WGS sequence"/>
</dbReference>
<dbReference type="InterPro" id="IPR002942">
    <property type="entry name" value="S4_RNA-bd"/>
</dbReference>
<evidence type="ECO:0000259" key="3">
    <source>
        <dbReference type="SMART" id="SM00363"/>
    </source>
</evidence>
<dbReference type="EMBL" id="JAPDFL010000001">
    <property type="protein sequence ID" value="MCW1934040.1"/>
    <property type="molecule type" value="Genomic_DNA"/>
</dbReference>
<reference evidence="4 5" key="1">
    <citation type="submission" date="2022-10" db="EMBL/GenBank/DDBJ databases">
        <title>Pararhodobacter sp. nov., isolated from marine algae.</title>
        <authorList>
            <person name="Choi B.J."/>
            <person name="Kim J.M."/>
            <person name="Lee J.K."/>
            <person name="Choi D.G."/>
            <person name="Jeon C.O."/>
        </authorList>
    </citation>
    <scope>NUCLEOTIDE SEQUENCE [LARGE SCALE GENOMIC DNA]</scope>
    <source>
        <strain evidence="4 5">ZQ420</strain>
    </source>
</reference>
<evidence type="ECO:0000313" key="4">
    <source>
        <dbReference type="EMBL" id="MCW1934040.1"/>
    </source>
</evidence>
<feature type="region of interest" description="Disordered" evidence="2">
    <location>
        <begin position="103"/>
        <end position="137"/>
    </location>
</feature>
<gene>
    <name evidence="4" type="ORF">OKW52_17710</name>
</gene>
<dbReference type="SMART" id="SM00363">
    <property type="entry name" value="S4"/>
    <property type="match status" value="1"/>
</dbReference>
<sequence>MSADTGLRLGEGPIRLDKWLWHARFFKSRSLAAGACGGSMRVNGQPVAKPSTAVKHGDVLTFAQGHQVRVVRVLAPGLRRGPAPEAQALYDDLTPPPTAEEIAARAAERASRPHADQGGRPTGKARRTLDALRGGEG</sequence>
<proteinExistence type="predicted"/>
<keyword evidence="1" id="KW-0694">RNA-binding</keyword>
<feature type="compositionally biased region" description="Basic and acidic residues" evidence="2">
    <location>
        <begin position="127"/>
        <end position="137"/>
    </location>
</feature>
<organism evidence="4 5">
    <name type="scientific">Pararhodobacter zhoushanensis</name>
    <dbReference type="NCBI Taxonomy" id="2479545"/>
    <lineage>
        <taxon>Bacteria</taxon>
        <taxon>Pseudomonadati</taxon>
        <taxon>Pseudomonadota</taxon>
        <taxon>Alphaproteobacteria</taxon>
        <taxon>Rhodobacterales</taxon>
        <taxon>Paracoccaceae</taxon>
        <taxon>Pararhodobacter</taxon>
    </lineage>
</organism>
<feature type="domain" description="RNA-binding S4" evidence="3">
    <location>
        <begin position="14"/>
        <end position="75"/>
    </location>
</feature>